<keyword evidence="6 18" id="KW-0479">Metal-binding</keyword>
<comment type="function">
    <text evidence="16">Involved in pyrimidine base degradation. Catalyzes physiologically the reduction of uracil to 5,6-dihydrouracil (DHU) by using NADH as a specific cosubstrate. It also catalyzes the reverse reaction and the reduction of thymine to 5,6-dihydrothymine (DHT).</text>
</comment>
<comment type="cofactor">
    <cofactor evidence="1">
        <name>FMN</name>
        <dbReference type="ChEBI" id="CHEBI:58210"/>
    </cofactor>
</comment>
<evidence type="ECO:0000256" key="7">
    <source>
        <dbReference type="ARBA" id="ARBA00022737"/>
    </source>
</evidence>
<keyword evidence="7 18" id="KW-0677">Repeat</keyword>
<keyword evidence="4" id="KW-0285">Flavoprotein</keyword>
<dbReference type="InterPro" id="IPR036188">
    <property type="entry name" value="FAD/NAD-bd_sf"/>
</dbReference>
<keyword evidence="10" id="KW-0560">Oxidoreductase</keyword>
<evidence type="ECO:0000256" key="5">
    <source>
        <dbReference type="ARBA" id="ARBA00022643"/>
    </source>
</evidence>
<dbReference type="InterPro" id="IPR017896">
    <property type="entry name" value="4Fe4S_Fe-S-bd"/>
</dbReference>
<proteinExistence type="inferred from homology"/>
<dbReference type="InterPro" id="IPR028261">
    <property type="entry name" value="DPD_II"/>
</dbReference>
<comment type="subunit">
    <text evidence="18">The complex is composed of six subunits: RnfA, RnfB, RnfC, RnfD, RnfE and RnfG.</text>
</comment>
<feature type="domain" description="4Fe-4S ferredoxin-type" evidence="19">
    <location>
        <begin position="129"/>
        <end position="158"/>
    </location>
</feature>
<comment type="caution">
    <text evidence="18">Lacks conserved residue(s) required for the propagation of feature annotation.</text>
</comment>
<evidence type="ECO:0000256" key="3">
    <source>
        <dbReference type="ARBA" id="ARBA00022485"/>
    </source>
</evidence>
<feature type="binding site" evidence="18">
    <location>
        <position position="171"/>
    </location>
    <ligand>
        <name>[4Fe-4S] cluster</name>
        <dbReference type="ChEBI" id="CHEBI:49883"/>
        <label>3</label>
    </ligand>
</feature>
<keyword evidence="8 18" id="KW-1278">Translocase</keyword>
<dbReference type="EMBL" id="FQVB01000027">
    <property type="protein sequence ID" value="SHF79788.1"/>
    <property type="molecule type" value="Genomic_DNA"/>
</dbReference>
<dbReference type="Pfam" id="PF14691">
    <property type="entry name" value="Fer4_20"/>
    <property type="match status" value="1"/>
</dbReference>
<dbReference type="EC" id="7.-.-.-" evidence="18"/>
<dbReference type="CDD" id="cd10549">
    <property type="entry name" value="MtMvhB_like"/>
    <property type="match status" value="1"/>
</dbReference>
<dbReference type="InterPro" id="IPR011005">
    <property type="entry name" value="Dihydropteroate_synth-like_sf"/>
</dbReference>
<dbReference type="SUPFAM" id="SSF46548">
    <property type="entry name" value="alpha-helical ferredoxin"/>
    <property type="match status" value="2"/>
</dbReference>
<comment type="subunit">
    <text evidence="17">Heterotetramer of 2 PreA and 2 PreT subunits.</text>
</comment>
<evidence type="ECO:0000256" key="11">
    <source>
        <dbReference type="ARBA" id="ARBA00023004"/>
    </source>
</evidence>
<keyword evidence="11 18" id="KW-0408">Iron</keyword>
<evidence type="ECO:0000256" key="18">
    <source>
        <dbReference type="HAMAP-Rule" id="MF_00463"/>
    </source>
</evidence>
<evidence type="ECO:0000259" key="20">
    <source>
        <dbReference type="PROSITE" id="PS51656"/>
    </source>
</evidence>
<protein>
    <recommendedName>
        <fullName evidence="18">Ion-translocating oxidoreductase complex subunit B</fullName>
        <ecNumber evidence="18">7.-.-.-</ecNumber>
    </recommendedName>
    <alternativeName>
        <fullName evidence="18">Rnf electron transport complex subunit B</fullName>
    </alternativeName>
</protein>
<dbReference type="GO" id="GO:0051539">
    <property type="term" value="F:4 iron, 4 sulfur cluster binding"/>
    <property type="evidence" value="ECO:0007669"/>
    <property type="project" value="UniProtKB-UniRule"/>
</dbReference>
<dbReference type="SUPFAM" id="SSF51971">
    <property type="entry name" value="Nucleotide-binding domain"/>
    <property type="match status" value="1"/>
</dbReference>
<feature type="binding site" evidence="18">
    <location>
        <position position="134"/>
    </location>
    <ligand>
        <name>[4Fe-4S] cluster</name>
        <dbReference type="ChEBI" id="CHEBI:49883"/>
        <label>2</label>
    </ligand>
</feature>
<evidence type="ECO:0000256" key="14">
    <source>
        <dbReference type="ARBA" id="ARBA00047685"/>
    </source>
</evidence>
<dbReference type="InterPro" id="IPR009051">
    <property type="entry name" value="Helical_ferredxn"/>
</dbReference>
<feature type="binding site" evidence="18">
    <location>
        <position position="46"/>
    </location>
    <ligand>
        <name>[4Fe-4S] cluster</name>
        <dbReference type="ChEBI" id="CHEBI:49883"/>
        <label>1</label>
    </ligand>
</feature>
<dbReference type="InterPro" id="IPR007202">
    <property type="entry name" value="4Fe-4S_dom"/>
</dbReference>
<accession>A0A1M5EKJ0</accession>
<keyword evidence="5" id="KW-0288">FMN</keyword>
<feature type="binding site" evidence="18">
    <location>
        <position position="49"/>
    </location>
    <ligand>
        <name>[4Fe-4S] cluster</name>
        <dbReference type="ChEBI" id="CHEBI:49883"/>
        <label>1</label>
    </ligand>
</feature>
<dbReference type="GO" id="GO:0005886">
    <property type="term" value="C:plasma membrane"/>
    <property type="evidence" value="ECO:0007669"/>
    <property type="project" value="UniProtKB-SubCell"/>
</dbReference>
<dbReference type="Proteomes" id="UP000184076">
    <property type="component" value="Unassembled WGS sequence"/>
</dbReference>
<dbReference type="Gene3D" id="1.10.1060.10">
    <property type="entry name" value="Alpha-helical ferredoxin"/>
    <property type="match status" value="1"/>
</dbReference>
<dbReference type="STRING" id="1121391.SAMN02745206_02683"/>
<dbReference type="PRINTS" id="PR00419">
    <property type="entry name" value="ADXRDTASE"/>
</dbReference>
<feature type="region of interest" description="Hydrophobic" evidence="18">
    <location>
        <begin position="1"/>
        <end position="23"/>
    </location>
</feature>
<feature type="domain" description="4Fe-4S ferredoxin-type" evidence="19">
    <location>
        <begin position="159"/>
        <end position="188"/>
    </location>
</feature>
<evidence type="ECO:0000259" key="19">
    <source>
        <dbReference type="PROSITE" id="PS51379"/>
    </source>
</evidence>
<sequence length="704" mass="74704">MLSAILAIGGLGLFAGIGLAVASKVFYVYVDPKIVAVEEALPGANCGGCGFPGCSGAAEAIAMGKADPTICVGGGPDTHAAVAAILGIEVKEVEPEIARPGCYYGPQEADLKYVYDGLNDCRAAMLLNGGAKLCPVGCLGLGSCVKACPFGALSMGDDGLPVVNASLCTGCGTCERVCPKHIITLTSNSRRVTQEYTLDQCSAPCQRTCPAGIDIPAYIDAAGRGDYLEAVRIIKEKNPFPLVCGRICVHPCENECRRNLLDEPVAINPIKRFVADYEMKSGSRIPIEKAPATGKRVAVIGGGAEGLTTAFFLARLGHEPTVVEGKSHLGGLLRTIIPDARLPKDVLDWEIQGILEAGVTAQTNKKLGRDVSIQGLLDDGYDAVFVATGGWDSQMTDGLPTQPVQALPGVQLLVNLTFAHMAGNAPAVGGDAMIVGGGNASIDAALLLKELGAQHVHVVFRSPREEAPFKDEEIQAAEAQGVIFHFRSAITRMFGKGAELTHVEVASLENYVPGETLQQLHAKAALQQIPVQTLITGAGRFPELIYAPVYELRGEGDQQEAVRTDRWETVVPYAGPFAEEDVGIFRPGEATSDYKAVVEAIGAGRRGAISVHKRLLGEEVVAPPGMIRRTTTVLNVDRLEPLSPQPREKMPALSPAEQLANPKAEVELGFTEEQVRREAQRCLRCGLICYRRTVQEPESLAKSA</sequence>
<comment type="catalytic activity">
    <reaction evidence="15">
        <text>5,6-dihydrouracil + NAD(+) = uracil + NADH + H(+)</text>
        <dbReference type="Rhea" id="RHEA:20189"/>
        <dbReference type="ChEBI" id="CHEBI:15378"/>
        <dbReference type="ChEBI" id="CHEBI:15901"/>
        <dbReference type="ChEBI" id="CHEBI:17568"/>
        <dbReference type="ChEBI" id="CHEBI:57540"/>
        <dbReference type="ChEBI" id="CHEBI:57945"/>
        <dbReference type="EC" id="1.3.1.1"/>
    </reaction>
</comment>
<organism evidence="21 22">
    <name type="scientific">Desulfacinum infernum DSM 9756</name>
    <dbReference type="NCBI Taxonomy" id="1121391"/>
    <lineage>
        <taxon>Bacteria</taxon>
        <taxon>Pseudomonadati</taxon>
        <taxon>Thermodesulfobacteriota</taxon>
        <taxon>Syntrophobacteria</taxon>
        <taxon>Syntrophobacterales</taxon>
        <taxon>Syntrophobacteraceae</taxon>
        <taxon>Desulfacinum</taxon>
    </lineage>
</organism>
<dbReference type="InterPro" id="IPR023753">
    <property type="entry name" value="FAD/NAD-binding_dom"/>
</dbReference>
<evidence type="ECO:0000256" key="2">
    <source>
        <dbReference type="ARBA" id="ARBA00022448"/>
    </source>
</evidence>
<dbReference type="GO" id="GO:0022900">
    <property type="term" value="P:electron transport chain"/>
    <property type="evidence" value="ECO:0007669"/>
    <property type="project" value="UniProtKB-UniRule"/>
</dbReference>
<dbReference type="OrthoDB" id="9803192at2"/>
<evidence type="ECO:0000256" key="10">
    <source>
        <dbReference type="ARBA" id="ARBA00023002"/>
    </source>
</evidence>
<dbReference type="HAMAP" id="MF_00463">
    <property type="entry name" value="RsxB_RnfB"/>
    <property type="match status" value="1"/>
</dbReference>
<keyword evidence="2 18" id="KW-0813">Transport</keyword>
<dbReference type="PROSITE" id="PS00198">
    <property type="entry name" value="4FE4S_FER_1"/>
    <property type="match status" value="1"/>
</dbReference>
<dbReference type="PANTHER" id="PTHR43073:SF2">
    <property type="entry name" value="DIHYDROPYRIMIDINE DEHYDROGENASE [NADP(+)]"/>
    <property type="match status" value="1"/>
</dbReference>
<keyword evidence="3 18" id="KW-0004">4Fe-4S</keyword>
<feature type="binding site" evidence="18">
    <location>
        <position position="71"/>
    </location>
    <ligand>
        <name>[4Fe-4S] cluster</name>
        <dbReference type="ChEBI" id="CHEBI:49883"/>
        <label>1</label>
    </ligand>
</feature>
<dbReference type="GO" id="GO:0009055">
    <property type="term" value="F:electron transfer activity"/>
    <property type="evidence" value="ECO:0007669"/>
    <property type="project" value="InterPro"/>
</dbReference>
<feature type="binding site" evidence="18">
    <location>
        <position position="54"/>
    </location>
    <ligand>
        <name>[4Fe-4S] cluster</name>
        <dbReference type="ChEBI" id="CHEBI:49883"/>
        <label>1</label>
    </ligand>
</feature>
<evidence type="ECO:0000256" key="8">
    <source>
        <dbReference type="ARBA" id="ARBA00022967"/>
    </source>
</evidence>
<evidence type="ECO:0000313" key="22">
    <source>
        <dbReference type="Proteomes" id="UP000184076"/>
    </source>
</evidence>
<evidence type="ECO:0000256" key="16">
    <source>
        <dbReference type="ARBA" id="ARBA00049578"/>
    </source>
</evidence>
<dbReference type="SUPFAM" id="SSF54862">
    <property type="entry name" value="4Fe-4S ferredoxins"/>
    <property type="match status" value="1"/>
</dbReference>
<feature type="binding site" evidence="18">
    <location>
        <position position="168"/>
    </location>
    <ligand>
        <name>[4Fe-4S] cluster</name>
        <dbReference type="ChEBI" id="CHEBI:49883"/>
        <label>3</label>
    </ligand>
</feature>
<evidence type="ECO:0000256" key="15">
    <source>
        <dbReference type="ARBA" id="ARBA00048792"/>
    </source>
</evidence>
<reference evidence="22" key="1">
    <citation type="submission" date="2016-11" db="EMBL/GenBank/DDBJ databases">
        <authorList>
            <person name="Varghese N."/>
            <person name="Submissions S."/>
        </authorList>
    </citation>
    <scope>NUCLEOTIDE SEQUENCE [LARGE SCALE GENOMIC DNA]</scope>
    <source>
        <strain evidence="22">DSM 9756</strain>
    </source>
</reference>
<dbReference type="PROSITE" id="PS51656">
    <property type="entry name" value="4FE4S"/>
    <property type="match status" value="1"/>
</dbReference>
<dbReference type="Gene3D" id="3.50.50.60">
    <property type="entry name" value="FAD/NAD(P)-binding domain"/>
    <property type="match status" value="2"/>
</dbReference>
<evidence type="ECO:0000256" key="12">
    <source>
        <dbReference type="ARBA" id="ARBA00023014"/>
    </source>
</evidence>
<dbReference type="GO" id="GO:0004159">
    <property type="term" value="F:dihydropyrimidine dehydrogenase (NAD+) activity"/>
    <property type="evidence" value="ECO:0007669"/>
    <property type="project" value="UniProtKB-EC"/>
</dbReference>
<evidence type="ECO:0000256" key="9">
    <source>
        <dbReference type="ARBA" id="ARBA00022982"/>
    </source>
</evidence>
<feature type="binding site" evidence="18">
    <location>
        <position position="174"/>
    </location>
    <ligand>
        <name>[4Fe-4S] cluster</name>
        <dbReference type="ChEBI" id="CHEBI:49883"/>
        <label>3</label>
    </ligand>
</feature>
<evidence type="ECO:0000313" key="21">
    <source>
        <dbReference type="EMBL" id="SHF79788.1"/>
    </source>
</evidence>
<dbReference type="GO" id="GO:0046872">
    <property type="term" value="F:metal ion binding"/>
    <property type="evidence" value="ECO:0007669"/>
    <property type="project" value="UniProtKB-KW"/>
</dbReference>
<dbReference type="PANTHER" id="PTHR43073">
    <property type="entry name" value="DIHYDROPYRIMIDINE DEHYDROGENASE [NADP(+)]"/>
    <property type="match status" value="1"/>
</dbReference>
<dbReference type="InterPro" id="IPR017900">
    <property type="entry name" value="4Fe4S_Fe_S_CS"/>
</dbReference>
<evidence type="ECO:0000256" key="4">
    <source>
        <dbReference type="ARBA" id="ARBA00022630"/>
    </source>
</evidence>
<dbReference type="Pfam" id="PF13187">
    <property type="entry name" value="Fer4_9"/>
    <property type="match status" value="1"/>
</dbReference>
<dbReference type="Pfam" id="PF07992">
    <property type="entry name" value="Pyr_redox_2"/>
    <property type="match status" value="1"/>
</dbReference>
<evidence type="ECO:0000256" key="17">
    <source>
        <dbReference type="ARBA" id="ARBA00049714"/>
    </source>
</evidence>
<evidence type="ECO:0000256" key="1">
    <source>
        <dbReference type="ARBA" id="ARBA00001917"/>
    </source>
</evidence>
<dbReference type="AlphaFoldDB" id="A0A1M5EKJ0"/>
<dbReference type="Gene3D" id="3.20.20.20">
    <property type="entry name" value="Dihydropteroate synthase-like"/>
    <property type="match status" value="1"/>
</dbReference>
<gene>
    <name evidence="18" type="primary">rnfB</name>
    <name evidence="21" type="ORF">SAMN02745206_02683</name>
</gene>
<dbReference type="RefSeq" id="WP_084076487.1">
    <property type="nucleotide sequence ID" value="NZ_FQVB01000027.1"/>
</dbReference>
<evidence type="ECO:0000256" key="6">
    <source>
        <dbReference type="ARBA" id="ARBA00022723"/>
    </source>
</evidence>
<dbReference type="Gene3D" id="3.30.70.20">
    <property type="match status" value="1"/>
</dbReference>
<feature type="binding site" evidence="18">
    <location>
        <position position="138"/>
    </location>
    <ligand>
        <name>[4Fe-4S] cluster</name>
        <dbReference type="ChEBI" id="CHEBI:49883"/>
        <label>2</label>
    </ligand>
</feature>
<keyword evidence="22" id="KW-1185">Reference proteome</keyword>
<evidence type="ECO:0000256" key="13">
    <source>
        <dbReference type="ARBA" id="ARBA00023136"/>
    </source>
</evidence>
<dbReference type="Pfam" id="PF04060">
    <property type="entry name" value="FeS"/>
    <property type="match status" value="1"/>
</dbReference>
<name>A0A1M5EKJ0_9BACT</name>
<feature type="domain" description="4Fe-4S" evidence="20">
    <location>
        <begin position="29"/>
        <end position="88"/>
    </location>
</feature>
<feature type="binding site" evidence="18">
    <location>
        <position position="148"/>
    </location>
    <ligand>
        <name>[4Fe-4S] cluster</name>
        <dbReference type="ChEBI" id="CHEBI:49883"/>
        <label>3</label>
    </ligand>
</feature>
<keyword evidence="9 18" id="KW-0249">Electron transport</keyword>
<comment type="similarity">
    <text evidence="18">Belongs to the 4Fe4S bacterial-type ferredoxin family. RnfB subfamily.</text>
</comment>
<keyword evidence="12 18" id="KW-0411">Iron-sulfur</keyword>
<comment type="subcellular location">
    <subcellularLocation>
        <location evidence="18">Cell membrane</location>
    </subcellularLocation>
</comment>
<dbReference type="InterPro" id="IPR010207">
    <property type="entry name" value="Elect_transpt_cplx_RnfB/RsxB"/>
</dbReference>
<keyword evidence="13 18" id="KW-0472">Membrane</keyword>
<feature type="binding site" evidence="18">
    <location>
        <position position="144"/>
    </location>
    <ligand>
        <name>[4Fe-4S] cluster</name>
        <dbReference type="ChEBI" id="CHEBI:49883"/>
        <label>2</label>
    </ligand>
</feature>
<comment type="cofactor">
    <cofactor evidence="18">
        <name>[4Fe-4S] cluster</name>
        <dbReference type="ChEBI" id="CHEBI:49883"/>
    </cofactor>
    <text evidence="18">Binds 3 [4Fe-4S] clusters.</text>
</comment>
<comment type="catalytic activity">
    <reaction evidence="14">
        <text>5,6-dihydrothymine + NAD(+) = thymine + NADH + H(+)</text>
        <dbReference type="Rhea" id="RHEA:28791"/>
        <dbReference type="ChEBI" id="CHEBI:15378"/>
        <dbReference type="ChEBI" id="CHEBI:17821"/>
        <dbReference type="ChEBI" id="CHEBI:27468"/>
        <dbReference type="ChEBI" id="CHEBI:57540"/>
        <dbReference type="ChEBI" id="CHEBI:57945"/>
        <dbReference type="EC" id="1.3.1.1"/>
    </reaction>
</comment>
<keyword evidence="18" id="KW-1003">Cell membrane</keyword>
<dbReference type="PROSITE" id="PS51379">
    <property type="entry name" value="4FE4S_FER_2"/>
    <property type="match status" value="2"/>
</dbReference>
<feature type="binding site" evidence="18">
    <location>
        <position position="178"/>
    </location>
    <ligand>
        <name>[4Fe-4S] cluster</name>
        <dbReference type="ChEBI" id="CHEBI:49883"/>
        <label>2</label>
    </ligand>
</feature>
<comment type="function">
    <text evidence="18">Part of a membrane-bound complex that couples electron transfer with translocation of ions across the membrane.</text>
</comment>